<dbReference type="Pfam" id="PF26640">
    <property type="entry name" value="DUF8212"/>
    <property type="match status" value="1"/>
</dbReference>
<dbReference type="AlphaFoldDB" id="A0AAN7AIL1"/>
<evidence type="ECO:0000259" key="2">
    <source>
        <dbReference type="Pfam" id="PF26640"/>
    </source>
</evidence>
<comment type="caution">
    <text evidence="3">The sequence shown here is derived from an EMBL/GenBank/DDBJ whole genome shotgun (WGS) entry which is preliminary data.</text>
</comment>
<dbReference type="EMBL" id="MU864386">
    <property type="protein sequence ID" value="KAK4188603.1"/>
    <property type="molecule type" value="Genomic_DNA"/>
</dbReference>
<evidence type="ECO:0000313" key="3">
    <source>
        <dbReference type="EMBL" id="KAK4188603.1"/>
    </source>
</evidence>
<feature type="domain" description="Heterokaryon incompatibility" evidence="1">
    <location>
        <begin position="22"/>
        <end position="108"/>
    </location>
</feature>
<dbReference type="PANTHER" id="PTHR10622:SF10">
    <property type="entry name" value="HET DOMAIN-CONTAINING PROTEIN"/>
    <property type="match status" value="1"/>
</dbReference>
<name>A0AAN7AIL1_9PEZI</name>
<feature type="domain" description="DUF8212" evidence="2">
    <location>
        <begin position="218"/>
        <end position="244"/>
    </location>
</feature>
<evidence type="ECO:0000259" key="1">
    <source>
        <dbReference type="Pfam" id="PF06985"/>
    </source>
</evidence>
<gene>
    <name evidence="3" type="ORF">QBC35DRAFT_451104</name>
</gene>
<reference evidence="3" key="1">
    <citation type="journal article" date="2023" name="Mol. Phylogenet. Evol.">
        <title>Genome-scale phylogeny and comparative genomics of the fungal order Sordariales.</title>
        <authorList>
            <person name="Hensen N."/>
            <person name="Bonometti L."/>
            <person name="Westerberg I."/>
            <person name="Brannstrom I.O."/>
            <person name="Guillou S."/>
            <person name="Cros-Aarteil S."/>
            <person name="Calhoun S."/>
            <person name="Haridas S."/>
            <person name="Kuo A."/>
            <person name="Mondo S."/>
            <person name="Pangilinan J."/>
            <person name="Riley R."/>
            <person name="LaButti K."/>
            <person name="Andreopoulos B."/>
            <person name="Lipzen A."/>
            <person name="Chen C."/>
            <person name="Yan M."/>
            <person name="Daum C."/>
            <person name="Ng V."/>
            <person name="Clum A."/>
            <person name="Steindorff A."/>
            <person name="Ohm R.A."/>
            <person name="Martin F."/>
            <person name="Silar P."/>
            <person name="Natvig D.O."/>
            <person name="Lalanne C."/>
            <person name="Gautier V."/>
            <person name="Ament-Velasquez S.L."/>
            <person name="Kruys A."/>
            <person name="Hutchinson M.I."/>
            <person name="Powell A.J."/>
            <person name="Barry K."/>
            <person name="Miller A.N."/>
            <person name="Grigoriev I.V."/>
            <person name="Debuchy R."/>
            <person name="Gladieux P."/>
            <person name="Hiltunen Thoren M."/>
            <person name="Johannesson H."/>
        </authorList>
    </citation>
    <scope>NUCLEOTIDE SEQUENCE</scope>
    <source>
        <strain evidence="3">PSN309</strain>
    </source>
</reference>
<sequence>MRLLQTDALQVVNFVDDLNPRYAILSHTSGHDEVTYQHIQSLPIAQRMLGFSKIKNACKLAKSEGFEYIWIDTCCIDKTSSAELSEAISSMYSWYQRAAICYAYLADVDFQPAKINVAHSRWFTRGWTLQELIAPAEVLFYSTDWQFLGRKTELAEMLSGITGIDTSILTGADHSFVSVARKMFWAAKRQTTRLEDMAYCLMGLFSVNMPLIYGEGSKAFIRLQEEIIKINDDHSIFAWKIPRPPDMSRRLFGLLAESPKAFAETGNLIFPVPRLFSGRQTTRVTNNGLEVQLLVQSQPDTMGKDDFERANMAWYERLKYHKAVLDCQFVQSDGQDGWPTIDIWNLGPGAISSMSYSHFARVNPWILDSTSLRSSLLGMSLHQTPFSEETFSSAHPMSWLSQVLLPIAAFFKETEPWQLLFISISHKPQQPIPLGFHIQPQDRRITIESGLPTTQWFPRDNLMLRRHFSEGGYSISSSRCKTYLETRTKSGMSTGYPTDSTRVVEGAVKLRLEPTPFEKSIYKLMELAPGGDPEPEPKCAALIFGVDITYYHFGGEWTREPWCCLEKIEGDQTLEEFNYKIDWTEQTQSFYRFQYLDKRPGVLIALVSLNQSNVYEVGLLLARESGLPDALPWGK</sequence>
<protein>
    <submittedName>
        <fullName evidence="3">Het domain-containing protein</fullName>
    </submittedName>
</protein>
<reference evidence="3" key="2">
    <citation type="submission" date="2023-05" db="EMBL/GenBank/DDBJ databases">
        <authorList>
            <consortium name="Lawrence Berkeley National Laboratory"/>
            <person name="Steindorff A."/>
            <person name="Hensen N."/>
            <person name="Bonometti L."/>
            <person name="Westerberg I."/>
            <person name="Brannstrom I.O."/>
            <person name="Guillou S."/>
            <person name="Cros-Aarteil S."/>
            <person name="Calhoun S."/>
            <person name="Haridas S."/>
            <person name="Kuo A."/>
            <person name="Mondo S."/>
            <person name="Pangilinan J."/>
            <person name="Riley R."/>
            <person name="Labutti K."/>
            <person name="Andreopoulos B."/>
            <person name="Lipzen A."/>
            <person name="Chen C."/>
            <person name="Yanf M."/>
            <person name="Daum C."/>
            <person name="Ng V."/>
            <person name="Clum A."/>
            <person name="Ohm R."/>
            <person name="Martin F."/>
            <person name="Silar P."/>
            <person name="Natvig D."/>
            <person name="Lalanne C."/>
            <person name="Gautier V."/>
            <person name="Ament-Velasquez S.L."/>
            <person name="Kruys A."/>
            <person name="Hutchinson M.I."/>
            <person name="Powell A.J."/>
            <person name="Barry K."/>
            <person name="Miller A.N."/>
            <person name="Grigoriev I.V."/>
            <person name="Debuchy R."/>
            <person name="Gladieux P."/>
            <person name="Thoren M.H."/>
            <person name="Johannesson H."/>
        </authorList>
    </citation>
    <scope>NUCLEOTIDE SEQUENCE</scope>
    <source>
        <strain evidence="3">PSN309</strain>
    </source>
</reference>
<organism evidence="3 4">
    <name type="scientific">Podospora australis</name>
    <dbReference type="NCBI Taxonomy" id="1536484"/>
    <lineage>
        <taxon>Eukaryota</taxon>
        <taxon>Fungi</taxon>
        <taxon>Dikarya</taxon>
        <taxon>Ascomycota</taxon>
        <taxon>Pezizomycotina</taxon>
        <taxon>Sordariomycetes</taxon>
        <taxon>Sordariomycetidae</taxon>
        <taxon>Sordariales</taxon>
        <taxon>Podosporaceae</taxon>
        <taxon>Podospora</taxon>
    </lineage>
</organism>
<dbReference type="PANTHER" id="PTHR10622">
    <property type="entry name" value="HET DOMAIN-CONTAINING PROTEIN"/>
    <property type="match status" value="1"/>
</dbReference>
<proteinExistence type="predicted"/>
<accession>A0AAN7AIL1</accession>
<dbReference type="Proteomes" id="UP001302126">
    <property type="component" value="Unassembled WGS sequence"/>
</dbReference>
<evidence type="ECO:0000313" key="4">
    <source>
        <dbReference type="Proteomes" id="UP001302126"/>
    </source>
</evidence>
<dbReference type="Pfam" id="PF06985">
    <property type="entry name" value="HET"/>
    <property type="match status" value="1"/>
</dbReference>
<keyword evidence="4" id="KW-1185">Reference proteome</keyword>
<dbReference type="InterPro" id="IPR058525">
    <property type="entry name" value="DUF8212"/>
</dbReference>
<dbReference type="InterPro" id="IPR010730">
    <property type="entry name" value="HET"/>
</dbReference>